<dbReference type="InterPro" id="IPR023772">
    <property type="entry name" value="DNA-bd_HTH_TetR-type_CS"/>
</dbReference>
<keyword evidence="1 2" id="KW-0238">DNA-binding</keyword>
<reference evidence="4 5" key="1">
    <citation type="submission" date="2020-08" db="EMBL/GenBank/DDBJ databases">
        <title>Genome public.</title>
        <authorList>
            <person name="Liu C."/>
            <person name="Sun Q."/>
        </authorList>
    </citation>
    <scope>NUCLEOTIDE SEQUENCE [LARGE SCALE GENOMIC DNA]</scope>
    <source>
        <strain evidence="4 5">NSJ-36</strain>
    </source>
</reference>
<sequence length="204" mass="23460">MGKVDDNKKQKKHTLLRAAFQLFTEKGFSKTTVADIVDRAGLAKGTFYLYFKDKFDLRDKLIAYKATQLFNDAHLELDKANVPTFEDEVLFMTDYIIGRFMTDEPLSQFVAKNLSWGIFQAEVSNGASVLPQAFFDHYLESLERYHVNCTSPSLMLYTIIELIGSTSYSCILKQTPVSMEEYMPYLHETLKKIIEVFTVKEDAE</sequence>
<dbReference type="InterPro" id="IPR050624">
    <property type="entry name" value="HTH-type_Tx_Regulator"/>
</dbReference>
<dbReference type="EMBL" id="JACOOY010000004">
    <property type="protein sequence ID" value="MBC5664478.1"/>
    <property type="molecule type" value="Genomic_DNA"/>
</dbReference>
<dbReference type="PRINTS" id="PR00455">
    <property type="entry name" value="HTHTETR"/>
</dbReference>
<evidence type="ECO:0000256" key="2">
    <source>
        <dbReference type="PROSITE-ProRule" id="PRU00335"/>
    </source>
</evidence>
<comment type="caution">
    <text evidence="4">The sequence shown here is derived from an EMBL/GenBank/DDBJ whole genome shotgun (WGS) entry which is preliminary data.</text>
</comment>
<dbReference type="PROSITE" id="PS50977">
    <property type="entry name" value="HTH_TETR_2"/>
    <property type="match status" value="1"/>
</dbReference>
<dbReference type="PROSITE" id="PS01081">
    <property type="entry name" value="HTH_TETR_1"/>
    <property type="match status" value="1"/>
</dbReference>
<dbReference type="Gene3D" id="1.10.357.10">
    <property type="entry name" value="Tetracycline Repressor, domain 2"/>
    <property type="match status" value="1"/>
</dbReference>
<dbReference type="InterPro" id="IPR001647">
    <property type="entry name" value="HTH_TetR"/>
</dbReference>
<proteinExistence type="predicted"/>
<gene>
    <name evidence="4" type="ORF">H8S07_04150</name>
</gene>
<dbReference type="SUPFAM" id="SSF46689">
    <property type="entry name" value="Homeodomain-like"/>
    <property type="match status" value="1"/>
</dbReference>
<dbReference type="Proteomes" id="UP000647235">
    <property type="component" value="Unassembled WGS sequence"/>
</dbReference>
<name>A0ABR7ET06_9FIRM</name>
<accession>A0ABR7ET06</accession>
<protein>
    <submittedName>
        <fullName evidence="4">TetR/AcrR family transcriptional regulator</fullName>
    </submittedName>
</protein>
<evidence type="ECO:0000259" key="3">
    <source>
        <dbReference type="PROSITE" id="PS50977"/>
    </source>
</evidence>
<dbReference type="InterPro" id="IPR009057">
    <property type="entry name" value="Homeodomain-like_sf"/>
</dbReference>
<organism evidence="4 5">
    <name type="scientific">Dorea hominis</name>
    <dbReference type="NCBI Taxonomy" id="2763040"/>
    <lineage>
        <taxon>Bacteria</taxon>
        <taxon>Bacillati</taxon>
        <taxon>Bacillota</taxon>
        <taxon>Clostridia</taxon>
        <taxon>Lachnospirales</taxon>
        <taxon>Lachnospiraceae</taxon>
        <taxon>Dorea</taxon>
    </lineage>
</organism>
<evidence type="ECO:0000313" key="4">
    <source>
        <dbReference type="EMBL" id="MBC5664478.1"/>
    </source>
</evidence>
<evidence type="ECO:0000256" key="1">
    <source>
        <dbReference type="ARBA" id="ARBA00023125"/>
    </source>
</evidence>
<keyword evidence="5" id="KW-1185">Reference proteome</keyword>
<feature type="DNA-binding region" description="H-T-H motif" evidence="2">
    <location>
        <begin position="32"/>
        <end position="51"/>
    </location>
</feature>
<dbReference type="PANTHER" id="PTHR43479:SF11">
    <property type="entry name" value="ACREF_ENVCD OPERON REPRESSOR-RELATED"/>
    <property type="match status" value="1"/>
</dbReference>
<feature type="domain" description="HTH tetR-type" evidence="3">
    <location>
        <begin position="9"/>
        <end position="69"/>
    </location>
</feature>
<dbReference type="RefSeq" id="WP_186855481.1">
    <property type="nucleotide sequence ID" value="NZ_JACOOY010000004.1"/>
</dbReference>
<dbReference type="PANTHER" id="PTHR43479">
    <property type="entry name" value="ACREF/ENVCD OPERON REPRESSOR-RELATED"/>
    <property type="match status" value="1"/>
</dbReference>
<evidence type="ECO:0000313" key="5">
    <source>
        <dbReference type="Proteomes" id="UP000647235"/>
    </source>
</evidence>
<dbReference type="Pfam" id="PF00440">
    <property type="entry name" value="TetR_N"/>
    <property type="match status" value="1"/>
</dbReference>